<evidence type="ECO:0000313" key="3">
    <source>
        <dbReference type="Proteomes" id="UP000230709"/>
    </source>
</evidence>
<dbReference type="EMBL" id="CP023737">
    <property type="protein sequence ID" value="ATQ68043.1"/>
    <property type="molecule type" value="Genomic_DNA"/>
</dbReference>
<evidence type="ECO:0000313" key="2">
    <source>
        <dbReference type="EMBL" id="ATQ68043.1"/>
    </source>
</evidence>
<feature type="chain" id="PRO_5013917915" description="Dihydrodipicolinate reductase" evidence="1">
    <location>
        <begin position="22"/>
        <end position="125"/>
    </location>
</feature>
<dbReference type="STRING" id="595536.GCA_000178815_03317"/>
<gene>
    <name evidence="2" type="ORF">CQW49_09185</name>
</gene>
<reference evidence="3" key="1">
    <citation type="submission" date="2017-10" db="EMBL/GenBank/DDBJ databases">
        <title>Completed PacBio SMRT sequence of Methylosinus trichosporium OB3b reveals presence of a third large plasmid.</title>
        <authorList>
            <person name="Charles T.C."/>
            <person name="Lynch M.D.J."/>
            <person name="Heil J.R."/>
            <person name="Cheng J."/>
        </authorList>
    </citation>
    <scope>NUCLEOTIDE SEQUENCE [LARGE SCALE GENOMIC DNA]</scope>
    <source>
        <strain evidence="3">OB3b</strain>
    </source>
</reference>
<evidence type="ECO:0000256" key="1">
    <source>
        <dbReference type="SAM" id="SignalP"/>
    </source>
</evidence>
<organism evidence="2 3">
    <name type="scientific">Methylosinus trichosporium (strain ATCC 35070 / NCIMB 11131 / UNIQEM 75 / OB3b)</name>
    <dbReference type="NCBI Taxonomy" id="595536"/>
    <lineage>
        <taxon>Bacteria</taxon>
        <taxon>Pseudomonadati</taxon>
        <taxon>Pseudomonadota</taxon>
        <taxon>Alphaproteobacteria</taxon>
        <taxon>Hyphomicrobiales</taxon>
        <taxon>Methylocystaceae</taxon>
        <taxon>Methylosinus</taxon>
    </lineage>
</organism>
<keyword evidence="1" id="KW-0732">Signal</keyword>
<sequence>MRIALAALLAGIILTPCAVGAQPLANDAEIRSAFAGNTVSGEEKGQAYVEYFAPDGHIVGVNHEGRYKGNWQIFKNRMCVSYEEDNGKASAWDCSHVGLSGARLSWTQDGETSYSTIAAGNPRGL</sequence>
<dbReference type="AlphaFoldDB" id="A0A2D2CZ70"/>
<dbReference type="Proteomes" id="UP000230709">
    <property type="component" value="Chromosome"/>
</dbReference>
<evidence type="ECO:0008006" key="4">
    <source>
        <dbReference type="Google" id="ProtNLM"/>
    </source>
</evidence>
<name>A0A2D2CZ70_METT3</name>
<feature type="signal peptide" evidence="1">
    <location>
        <begin position="1"/>
        <end position="21"/>
    </location>
</feature>
<dbReference type="RefSeq" id="WP_004448132.1">
    <property type="nucleotide sequence ID" value="NZ_ADVE02000001.1"/>
</dbReference>
<keyword evidence="3" id="KW-1185">Reference proteome</keyword>
<proteinExistence type="predicted"/>
<dbReference type="KEGG" id="mtw:CQW49_09185"/>
<accession>A0A2D2CZ70</accession>
<protein>
    <recommendedName>
        <fullName evidence="4">Dihydrodipicolinate reductase</fullName>
    </recommendedName>
</protein>